<feature type="region of interest" description="Disordered" evidence="3">
    <location>
        <begin position="400"/>
        <end position="475"/>
    </location>
</feature>
<feature type="region of interest" description="Disordered" evidence="3">
    <location>
        <begin position="1"/>
        <end position="36"/>
    </location>
</feature>
<dbReference type="PANTHER" id="PTHR10331">
    <property type="entry name" value="T COMPLEX PROTEIN 10"/>
    <property type="match status" value="1"/>
</dbReference>
<reference evidence="5 6" key="1">
    <citation type="submission" date="2023-10" db="EMBL/GenBank/DDBJ databases">
        <authorList>
            <person name="Maclean D."/>
            <person name="Macfadyen A."/>
        </authorList>
    </citation>
    <scope>NUCLEOTIDE SEQUENCE [LARGE SCALE GENOMIC DNA]</scope>
</reference>
<evidence type="ECO:0000313" key="5">
    <source>
        <dbReference type="EMBL" id="CAK0740825.1"/>
    </source>
</evidence>
<feature type="compositionally biased region" description="Pro residues" evidence="3">
    <location>
        <begin position="598"/>
        <end position="612"/>
    </location>
</feature>
<feature type="region of interest" description="Disordered" evidence="3">
    <location>
        <begin position="867"/>
        <end position="934"/>
    </location>
</feature>
<feature type="compositionally biased region" description="Low complexity" evidence="3">
    <location>
        <begin position="886"/>
        <end position="900"/>
    </location>
</feature>
<dbReference type="Proteomes" id="UP001314263">
    <property type="component" value="Unassembled WGS sequence"/>
</dbReference>
<dbReference type="Pfam" id="PF07202">
    <property type="entry name" value="Tcp10_C"/>
    <property type="match status" value="1"/>
</dbReference>
<accession>A0AAV1HVI0</accession>
<feature type="compositionally biased region" description="Low complexity" evidence="3">
    <location>
        <begin position="17"/>
        <end position="33"/>
    </location>
</feature>
<dbReference type="InterPro" id="IPR047002">
    <property type="entry name" value="Tcp10_C_sf"/>
</dbReference>
<feature type="compositionally biased region" description="Polar residues" evidence="3">
    <location>
        <begin position="914"/>
        <end position="934"/>
    </location>
</feature>
<feature type="compositionally biased region" description="Basic and acidic residues" evidence="3">
    <location>
        <begin position="98"/>
        <end position="124"/>
    </location>
</feature>
<dbReference type="AlphaFoldDB" id="A0AAV1HVI0"/>
<keyword evidence="2" id="KW-0175">Coiled coil</keyword>
<feature type="compositionally biased region" description="Polar residues" evidence="3">
    <location>
        <begin position="84"/>
        <end position="93"/>
    </location>
</feature>
<protein>
    <recommendedName>
        <fullName evidence="4">Centromere protein J C-terminal domain-containing protein</fullName>
    </recommendedName>
</protein>
<feature type="coiled-coil region" evidence="2">
    <location>
        <begin position="288"/>
        <end position="369"/>
    </location>
</feature>
<feature type="compositionally biased region" description="Polar residues" evidence="3">
    <location>
        <begin position="430"/>
        <end position="444"/>
    </location>
</feature>
<feature type="region of interest" description="Disordered" evidence="3">
    <location>
        <begin position="81"/>
        <end position="128"/>
    </location>
</feature>
<keyword evidence="6" id="KW-1185">Reference proteome</keyword>
<dbReference type="PANTHER" id="PTHR10331:SF6">
    <property type="entry name" value="SPINDLE ASSEMBLY ABNORMAL 4"/>
    <property type="match status" value="1"/>
</dbReference>
<proteinExistence type="inferred from homology"/>
<evidence type="ECO:0000256" key="3">
    <source>
        <dbReference type="SAM" id="MobiDB-lite"/>
    </source>
</evidence>
<comment type="similarity">
    <text evidence="1">Belongs to the TCP10 family.</text>
</comment>
<evidence type="ECO:0000256" key="2">
    <source>
        <dbReference type="SAM" id="Coils"/>
    </source>
</evidence>
<evidence type="ECO:0000256" key="1">
    <source>
        <dbReference type="ARBA" id="ARBA00005627"/>
    </source>
</evidence>
<sequence length="1049" mass="112240">MEEGGTACQRGQSFLKSGRGIQRRQQASQSSKRYIPKGGFLIDFTTQPLPKGKLRGASPGRALPVTRQVAIARQQLAAARLATPKQSATSSPVSKKHQLADLEMPEHPKPWGANDPKKNSRQTDDGQVLQRSPISCKGQGVHHASLCSSSVGAPTKIRAHWAGPMQCRDADALDDNTDIFDEDAPLLTGVHLTEGLQREAHTAADAPSHLCTEAAQEPMGPSLELPPISAPSKYVQQLFQDEEPAAPASSVQQQLLQLKAQITDAAASLELERQAYHRAREEDQAVWAQVKRKEEQRLQKERAILSRQSQVLLKLPTKREKAEVELLSAALEEERRLARAKDSRHKLTVERLRRQVIQLQDKVAELEAEVKWHVHNGMRPGEHEANASSFEGINGQLEASSAKKKVHLGTDLPKVPRANRPASPNRDPGTPSSSRRISVPQPSRSVLAERLQQPAHTEESTCPQSLGNPQGEAVPHGDAELAAADAHHISKQAEKLQSASREDGVKRRAQGAEAAAANSMHQKPRWGQRHAPAVSWQLDVTSARDAASGQPREAASRGTGLSSASEAANAEGESRGRDSSPAPTGLPRHLDVQSAFWRPPPPKARPLPPLPEFPVVRSTGLPSPSHDSARVQSLGAAMEISMLFADKPQTSEPKPSEEKLPGSEPDTAELLREHKTGPPKPSSAQKSEARHNDAGEAGAEGSHARSGSPLTAVPGKSPEVARLQETLASLASLKLSLGSSPVSPDCSITAGSAPAGPLPADHISHEAGEMQQVAVSGQAPLSTSTSAAEERAANASSAGCGTASEACSRITDSTWIYNPAPHLENRGASTCPHEGACTGFKEPEQQSSCKTGTGQCRRAHEMAQTGFLPDVSISAGASPSKERLRQVPAAAGNPPQGPQQKEGFNARCSEDAAPSQQASGQVSTHLSRSTDACTTVSLPNGTVRRVFQDGRTVITFPNGDHKRSFPDGCVEYYYAEADTWHTTCADCIQVYHFPGGQTEAHHPGGLKEIIFPDGSMRLVHDKGIEVDADMDLLSPAVKRKRPVSDALCL</sequence>
<name>A0AAV1HVI0_9CHLO</name>
<gene>
    <name evidence="5" type="ORF">CVIRNUC_001279</name>
</gene>
<comment type="caution">
    <text evidence="5">The sequence shown here is derived from an EMBL/GenBank/DDBJ whole genome shotgun (WGS) entry which is preliminary data.</text>
</comment>
<dbReference type="EMBL" id="CAUYUE010000002">
    <property type="protein sequence ID" value="CAK0740825.1"/>
    <property type="molecule type" value="Genomic_DNA"/>
</dbReference>
<evidence type="ECO:0000313" key="6">
    <source>
        <dbReference type="Proteomes" id="UP001314263"/>
    </source>
</evidence>
<feature type="compositionally biased region" description="Low complexity" evidence="3">
    <location>
        <begin position="562"/>
        <end position="571"/>
    </location>
</feature>
<feature type="compositionally biased region" description="Basic and acidic residues" evidence="3">
    <location>
        <begin position="490"/>
        <end position="506"/>
    </location>
</feature>
<dbReference type="InterPro" id="IPR026581">
    <property type="entry name" value="TCP10L/CENPJ"/>
</dbReference>
<organism evidence="5 6">
    <name type="scientific">Coccomyxa viridis</name>
    <dbReference type="NCBI Taxonomy" id="1274662"/>
    <lineage>
        <taxon>Eukaryota</taxon>
        <taxon>Viridiplantae</taxon>
        <taxon>Chlorophyta</taxon>
        <taxon>core chlorophytes</taxon>
        <taxon>Trebouxiophyceae</taxon>
        <taxon>Trebouxiophyceae incertae sedis</taxon>
        <taxon>Coccomyxaceae</taxon>
        <taxon>Coccomyxa</taxon>
    </lineage>
</organism>
<feature type="region of interest" description="Disordered" evidence="3">
    <location>
        <begin position="646"/>
        <end position="719"/>
    </location>
</feature>
<feature type="domain" description="Centromere protein J C-terminal" evidence="4">
    <location>
        <begin position="931"/>
        <end position="962"/>
    </location>
</feature>
<dbReference type="Gene3D" id="2.60.450.20">
    <property type="match status" value="1"/>
</dbReference>
<evidence type="ECO:0000259" key="4">
    <source>
        <dbReference type="Pfam" id="PF07202"/>
    </source>
</evidence>
<feature type="region of interest" description="Disordered" evidence="3">
    <location>
        <begin position="490"/>
        <end position="629"/>
    </location>
</feature>
<dbReference type="InterPro" id="IPR009852">
    <property type="entry name" value="CENPJ_C_dom"/>
</dbReference>